<evidence type="ECO:0000313" key="1">
    <source>
        <dbReference type="EMBL" id="WQF76029.1"/>
    </source>
</evidence>
<accession>A0AAX4HZ80</accession>
<sequence length="162" mass="17881">MFERMHEAPYTIELTDETMKLDAALFYQDAWADPNYTMSDWDDESVWTWGTKGMVNFGMMSLASLTGGLTEDKPTNDACSDASTTFTGGVAEKEPIDEGCSAFSSMHSLERVPTDEVINGGLFIIVGSDTLELSSAENGGLLNHNRQHHQANHQLKIQLKKS</sequence>
<organism evidence="1 2">
    <name type="scientific">Colletotrichum destructivum</name>
    <dbReference type="NCBI Taxonomy" id="34406"/>
    <lineage>
        <taxon>Eukaryota</taxon>
        <taxon>Fungi</taxon>
        <taxon>Dikarya</taxon>
        <taxon>Ascomycota</taxon>
        <taxon>Pezizomycotina</taxon>
        <taxon>Sordariomycetes</taxon>
        <taxon>Hypocreomycetidae</taxon>
        <taxon>Glomerellales</taxon>
        <taxon>Glomerellaceae</taxon>
        <taxon>Colletotrichum</taxon>
        <taxon>Colletotrichum destructivum species complex</taxon>
    </lineage>
</organism>
<dbReference type="EMBL" id="CP137305">
    <property type="protein sequence ID" value="WQF76029.1"/>
    <property type="molecule type" value="Genomic_DNA"/>
</dbReference>
<protein>
    <submittedName>
        <fullName evidence="1">Uncharacterized protein</fullName>
    </submittedName>
</protein>
<dbReference type="AlphaFoldDB" id="A0AAX4HZ80"/>
<gene>
    <name evidence="1" type="ORF">CDEST_01043</name>
</gene>
<dbReference type="KEGG" id="cdet:87937546"/>
<dbReference type="GeneID" id="87937546"/>
<reference evidence="2" key="1">
    <citation type="journal article" date="2023" name="bioRxiv">
        <title>Complete genome of the Medicago anthracnose fungus, Colletotrichum destructivum, reveals a mini-chromosome-like region within a core chromosome.</title>
        <authorList>
            <person name="Lapalu N."/>
            <person name="Simon A."/>
            <person name="Lu A."/>
            <person name="Plaumann P.-L."/>
            <person name="Amselem J."/>
            <person name="Pigne S."/>
            <person name="Auger A."/>
            <person name="Koch C."/>
            <person name="Dallery J.-F."/>
            <person name="O'Connell R.J."/>
        </authorList>
    </citation>
    <scope>NUCLEOTIDE SEQUENCE [LARGE SCALE GENOMIC DNA]</scope>
    <source>
        <strain evidence="2">CBS 520.97</strain>
    </source>
</reference>
<name>A0AAX4HZ80_9PEZI</name>
<evidence type="ECO:0000313" key="2">
    <source>
        <dbReference type="Proteomes" id="UP001322277"/>
    </source>
</evidence>
<dbReference type="Proteomes" id="UP001322277">
    <property type="component" value="Chromosome 1"/>
</dbReference>
<dbReference type="RefSeq" id="XP_062773253.1">
    <property type="nucleotide sequence ID" value="XM_062917202.1"/>
</dbReference>
<proteinExistence type="predicted"/>
<keyword evidence="2" id="KW-1185">Reference proteome</keyword>